<organism evidence="1 2">
    <name type="scientific">Crateriforma conspicua</name>
    <dbReference type="NCBI Taxonomy" id="2527996"/>
    <lineage>
        <taxon>Bacteria</taxon>
        <taxon>Pseudomonadati</taxon>
        <taxon>Planctomycetota</taxon>
        <taxon>Planctomycetia</taxon>
        <taxon>Planctomycetales</taxon>
        <taxon>Planctomycetaceae</taxon>
        <taxon>Crateriforma</taxon>
    </lineage>
</organism>
<evidence type="ECO:0000313" key="1">
    <source>
        <dbReference type="EMBL" id="TWT68676.1"/>
    </source>
</evidence>
<dbReference type="Proteomes" id="UP000317238">
    <property type="component" value="Unassembled WGS sequence"/>
</dbReference>
<dbReference type="EMBL" id="SJPL01000001">
    <property type="protein sequence ID" value="TWT68676.1"/>
    <property type="molecule type" value="Genomic_DNA"/>
</dbReference>
<sequence>MANQSRTATSRRTFIELVAGTSAAMGLLTASSVRTQADEERIQPTPSADEAYLRQGLNALARAHHMSSMAGHLGASMIAGAYIHRQRPNLAPQVYDGIHDDLQRVHDGGSVFGQKMSRKAKLTDAELFMPFPKQAADETLIDGIAEALAKSIDQPRQSGHNVIFASFAIRALKDHPEYATPSIVDGICKLMALFEGQTPGNGYYGKQKGRIYGHKIKLPDNDGTPVFEDIPGMVDAVLDEVIHQDPTVHRVGFGGLVHIINHAAAISDLNDCGYGDLASRAIRSHRQHLRLWRNLPNVADEKGPLAVSRFTPHDAAYWTSGEIPYDRALLTHRVKTMFGFHELVEPVDFPEKESAAYDKLRYLM</sequence>
<dbReference type="InterPro" id="IPR006311">
    <property type="entry name" value="TAT_signal"/>
</dbReference>
<keyword evidence="2" id="KW-1185">Reference proteome</keyword>
<proteinExistence type="predicted"/>
<dbReference type="AlphaFoldDB" id="A0A5C5XZ27"/>
<protein>
    <submittedName>
        <fullName evidence="1">Uncharacterized protein</fullName>
    </submittedName>
</protein>
<reference evidence="1 2" key="1">
    <citation type="submission" date="2019-02" db="EMBL/GenBank/DDBJ databases">
        <title>Deep-cultivation of Planctomycetes and their phenomic and genomic characterization uncovers novel biology.</title>
        <authorList>
            <person name="Wiegand S."/>
            <person name="Jogler M."/>
            <person name="Boedeker C."/>
            <person name="Pinto D."/>
            <person name="Vollmers J."/>
            <person name="Rivas-Marin E."/>
            <person name="Kohn T."/>
            <person name="Peeters S.H."/>
            <person name="Heuer A."/>
            <person name="Rast P."/>
            <person name="Oberbeckmann S."/>
            <person name="Bunk B."/>
            <person name="Jeske O."/>
            <person name="Meyerdierks A."/>
            <person name="Storesund J.E."/>
            <person name="Kallscheuer N."/>
            <person name="Luecker S."/>
            <person name="Lage O.M."/>
            <person name="Pohl T."/>
            <person name="Merkel B.J."/>
            <person name="Hornburger P."/>
            <person name="Mueller R.-W."/>
            <person name="Bruemmer F."/>
            <person name="Labrenz M."/>
            <person name="Spormann A.M."/>
            <person name="Op Den Camp H."/>
            <person name="Overmann J."/>
            <person name="Amann R."/>
            <person name="Jetten M.S.M."/>
            <person name="Mascher T."/>
            <person name="Medema M.H."/>
            <person name="Devos D.P."/>
            <person name="Kaster A.-K."/>
            <person name="Ovreas L."/>
            <person name="Rohde M."/>
            <person name="Galperin M.Y."/>
            <person name="Jogler C."/>
        </authorList>
    </citation>
    <scope>NUCLEOTIDE SEQUENCE [LARGE SCALE GENOMIC DNA]</scope>
    <source>
        <strain evidence="1 2">Pan14r</strain>
    </source>
</reference>
<evidence type="ECO:0000313" key="2">
    <source>
        <dbReference type="Proteomes" id="UP000317238"/>
    </source>
</evidence>
<accession>A0A5C5XZ27</accession>
<gene>
    <name evidence="1" type="ORF">Pan14r_09230</name>
</gene>
<name>A0A5C5XZ27_9PLAN</name>
<dbReference type="PROSITE" id="PS51318">
    <property type="entry name" value="TAT"/>
    <property type="match status" value="1"/>
</dbReference>
<comment type="caution">
    <text evidence="1">The sequence shown here is derived from an EMBL/GenBank/DDBJ whole genome shotgun (WGS) entry which is preliminary data.</text>
</comment>